<reference evidence="1" key="1">
    <citation type="submission" date="2020-04" db="EMBL/GenBank/DDBJ databases">
        <authorList>
            <person name="Chiriac C."/>
            <person name="Salcher M."/>
            <person name="Ghai R."/>
            <person name="Kavagutti S V."/>
        </authorList>
    </citation>
    <scope>NUCLEOTIDE SEQUENCE</scope>
</reference>
<evidence type="ECO:0000313" key="1">
    <source>
        <dbReference type="EMBL" id="CAB4144074.1"/>
    </source>
</evidence>
<proteinExistence type="predicted"/>
<organism evidence="1">
    <name type="scientific">uncultured Caudovirales phage</name>
    <dbReference type="NCBI Taxonomy" id="2100421"/>
    <lineage>
        <taxon>Viruses</taxon>
        <taxon>Duplodnaviria</taxon>
        <taxon>Heunggongvirae</taxon>
        <taxon>Uroviricota</taxon>
        <taxon>Caudoviricetes</taxon>
        <taxon>Peduoviridae</taxon>
        <taxon>Maltschvirus</taxon>
        <taxon>Maltschvirus maltsch</taxon>
    </lineage>
</organism>
<dbReference type="EMBL" id="LR796436">
    <property type="protein sequence ID" value="CAB4144074.1"/>
    <property type="molecule type" value="Genomic_DNA"/>
</dbReference>
<gene>
    <name evidence="1" type="ORF">UFOVP456_20</name>
</gene>
<protein>
    <submittedName>
        <fullName evidence="1">Uncharacterized protein</fullName>
    </submittedName>
</protein>
<accession>A0A6J5MBU2</accession>
<name>A0A6J5MBU2_9CAUD</name>
<sequence>MPNLKTVYENNSIKIVREQYYGFGCNSLSTTWLVYAGDKLRYSFIRLKHAKVFAERLAQETA</sequence>